<dbReference type="GO" id="GO:0008276">
    <property type="term" value="F:protein methyltransferase activity"/>
    <property type="evidence" value="ECO:0007669"/>
    <property type="project" value="InterPro"/>
</dbReference>
<dbReference type="GeneID" id="115424752"/>
<feature type="compositionally biased region" description="Basic and acidic residues" evidence="3">
    <location>
        <begin position="50"/>
        <end position="66"/>
    </location>
</feature>
<organism evidence="4 5">
    <name type="scientific">Sphaeramia orbicularis</name>
    <name type="common">orbiculate cardinalfish</name>
    <dbReference type="NCBI Taxonomy" id="375764"/>
    <lineage>
        <taxon>Eukaryota</taxon>
        <taxon>Metazoa</taxon>
        <taxon>Chordata</taxon>
        <taxon>Craniata</taxon>
        <taxon>Vertebrata</taxon>
        <taxon>Euteleostomi</taxon>
        <taxon>Actinopterygii</taxon>
        <taxon>Neopterygii</taxon>
        <taxon>Teleostei</taxon>
        <taxon>Neoteleostei</taxon>
        <taxon>Acanthomorphata</taxon>
        <taxon>Gobiaria</taxon>
        <taxon>Kurtiformes</taxon>
        <taxon>Apogonoidei</taxon>
        <taxon>Apogonidae</taxon>
        <taxon>Apogoninae</taxon>
        <taxon>Sphaeramia</taxon>
    </lineage>
</organism>
<proteinExistence type="predicted"/>
<dbReference type="FunCoup" id="A0A673A3V4">
    <property type="interactions" value="561"/>
</dbReference>
<dbReference type="SUPFAM" id="SSF53335">
    <property type="entry name" value="S-adenosyl-L-methionine-dependent methyltransferases"/>
    <property type="match status" value="1"/>
</dbReference>
<protein>
    <recommendedName>
        <fullName evidence="6">Methyltransferase like 22</fullName>
    </recommendedName>
</protein>
<name>A0A673A3V4_9TELE</name>
<dbReference type="AlphaFoldDB" id="A0A673A3V4"/>
<dbReference type="Ensembl" id="ENSSORT00005024633.1">
    <property type="protein sequence ID" value="ENSSORP00005023929.1"/>
    <property type="gene ID" value="ENSSORG00005011551.1"/>
</dbReference>
<feature type="region of interest" description="Disordered" evidence="3">
    <location>
        <begin position="48"/>
        <end position="120"/>
    </location>
</feature>
<dbReference type="CTD" id="79091"/>
<dbReference type="RefSeq" id="XP_029998023.1">
    <property type="nucleotide sequence ID" value="XM_030142163.1"/>
</dbReference>
<dbReference type="CDD" id="cd02440">
    <property type="entry name" value="AdoMet_MTases"/>
    <property type="match status" value="1"/>
</dbReference>
<feature type="compositionally biased region" description="Basic and acidic residues" evidence="3">
    <location>
        <begin position="103"/>
        <end position="117"/>
    </location>
</feature>
<dbReference type="Proteomes" id="UP000472271">
    <property type="component" value="Chromosome 8"/>
</dbReference>
<gene>
    <name evidence="4" type="primary">mettl22</name>
</gene>
<dbReference type="InterPro" id="IPR038899">
    <property type="entry name" value="METTL22"/>
</dbReference>
<evidence type="ECO:0008006" key="6">
    <source>
        <dbReference type="Google" id="ProtNLM"/>
    </source>
</evidence>
<keyword evidence="1" id="KW-0489">Methyltransferase</keyword>
<evidence type="ECO:0000313" key="5">
    <source>
        <dbReference type="Proteomes" id="UP000472271"/>
    </source>
</evidence>
<dbReference type="PANTHER" id="PTHR23108">
    <property type="entry name" value="METHYLTRANSFERASE-RELATED"/>
    <property type="match status" value="1"/>
</dbReference>
<dbReference type="PANTHER" id="PTHR23108:SF0">
    <property type="entry name" value="METHYLTRANSFERASE-LIKE PROTEIN 22"/>
    <property type="match status" value="1"/>
</dbReference>
<evidence type="ECO:0000313" key="4">
    <source>
        <dbReference type="Ensembl" id="ENSSORP00005023929.1"/>
    </source>
</evidence>
<evidence type="ECO:0000256" key="2">
    <source>
        <dbReference type="ARBA" id="ARBA00022691"/>
    </source>
</evidence>
<keyword evidence="1" id="KW-0808">Transferase</keyword>
<reference evidence="4" key="2">
    <citation type="submission" date="2025-08" db="UniProtKB">
        <authorList>
            <consortium name="Ensembl"/>
        </authorList>
    </citation>
    <scope>IDENTIFICATION</scope>
</reference>
<evidence type="ECO:0000256" key="3">
    <source>
        <dbReference type="SAM" id="MobiDB-lite"/>
    </source>
</evidence>
<dbReference type="Pfam" id="PF10294">
    <property type="entry name" value="Methyltransf_16"/>
    <property type="match status" value="1"/>
</dbReference>
<evidence type="ECO:0000256" key="1">
    <source>
        <dbReference type="ARBA" id="ARBA00022603"/>
    </source>
</evidence>
<keyword evidence="5" id="KW-1185">Reference proteome</keyword>
<keyword evidence="2" id="KW-0949">S-adenosyl-L-methionine</keyword>
<dbReference type="GO" id="GO:0032259">
    <property type="term" value="P:methylation"/>
    <property type="evidence" value="ECO:0007669"/>
    <property type="project" value="UniProtKB-KW"/>
</dbReference>
<dbReference type="GO" id="GO:0005634">
    <property type="term" value="C:nucleus"/>
    <property type="evidence" value="ECO:0007669"/>
    <property type="project" value="TreeGrafter"/>
</dbReference>
<reference evidence="4" key="1">
    <citation type="submission" date="2019-06" db="EMBL/GenBank/DDBJ databases">
        <authorList>
            <consortium name="Wellcome Sanger Institute Data Sharing"/>
        </authorList>
    </citation>
    <scope>NUCLEOTIDE SEQUENCE [LARGE SCALE GENOMIC DNA]</scope>
</reference>
<dbReference type="Gene3D" id="3.40.50.150">
    <property type="entry name" value="Vaccinia Virus protein VP39"/>
    <property type="match status" value="1"/>
</dbReference>
<sequence>MNSIIFQHHTVLSDVHMLLPNACHLMRRLNRVGQPVFLSKFEILCNGQKDASKDSTKESVKECEEKDNQEEDDQKDKKCKQEKHKEEEERNTPVVLDEDGDLDVTHRPTKNPDHSGRDLVNPVILCQSDPVWDPEEENTDDDDTVLKDVIRIEHTMATPLEDVGKQVWRGALLLADFIFSVPLMFKGATILELGAGTGLTSIIMATLAKTVYCTDVGEDLLNMCKKNVTLNKHLIEPTGGEVRVRRLDWLQKDFCTDADVEFSWTEEEIADIHNKTKFIIAADVCYDDDLTDGFFRTLYQLCSNFNHICQVFISIEKRMNFTLRHMDVSCEAYDHFRHCLFQLHDLVDGKCRFRVEEVSPDFPQCLMYERIEQLELWKVTVTPLRLDSDCD</sequence>
<dbReference type="InterPro" id="IPR019410">
    <property type="entry name" value="Methyltransf_16"/>
</dbReference>
<dbReference type="InParanoid" id="A0A673A3V4"/>
<dbReference type="OrthoDB" id="46564at2759"/>
<accession>A0A673A3V4</accession>
<reference evidence="4" key="3">
    <citation type="submission" date="2025-09" db="UniProtKB">
        <authorList>
            <consortium name="Ensembl"/>
        </authorList>
    </citation>
    <scope>IDENTIFICATION</scope>
</reference>
<dbReference type="InterPro" id="IPR029063">
    <property type="entry name" value="SAM-dependent_MTases_sf"/>
</dbReference>